<feature type="transmembrane region" description="Helical" evidence="8">
    <location>
        <begin position="74"/>
        <end position="99"/>
    </location>
</feature>
<dbReference type="GO" id="GO:0022841">
    <property type="term" value="F:potassium ion leak channel activity"/>
    <property type="evidence" value="ECO:0007669"/>
    <property type="project" value="TreeGrafter"/>
</dbReference>
<sequence length="123" mass="13399">MHAFIELGLGLRAAFTSARVRLLLLLTATLIGLASTAFHHVEGWRWLDSIYFSVITIATIGYGDIVPKTDPGKIITIVYVLCGLGLFVATATAIADAIISHANDHLDALAKAEEIERRIRKEL</sequence>
<proteinExistence type="predicted"/>
<evidence type="ECO:0000256" key="2">
    <source>
        <dbReference type="ARBA" id="ARBA00022448"/>
    </source>
</evidence>
<organism evidence="10 11">
    <name type="scientific">Paracoccus lutimaris</name>
    <dbReference type="NCBI Taxonomy" id="1490030"/>
    <lineage>
        <taxon>Bacteria</taxon>
        <taxon>Pseudomonadati</taxon>
        <taxon>Pseudomonadota</taxon>
        <taxon>Alphaproteobacteria</taxon>
        <taxon>Rhodobacterales</taxon>
        <taxon>Paracoccaceae</taxon>
        <taxon>Paracoccus</taxon>
    </lineage>
</organism>
<evidence type="ECO:0000259" key="9">
    <source>
        <dbReference type="Pfam" id="PF07885"/>
    </source>
</evidence>
<keyword evidence="7" id="KW-0407">Ion channel</keyword>
<evidence type="ECO:0000256" key="8">
    <source>
        <dbReference type="SAM" id="Phobius"/>
    </source>
</evidence>
<dbReference type="Gene3D" id="1.10.287.70">
    <property type="match status" value="1"/>
</dbReference>
<evidence type="ECO:0000313" key="11">
    <source>
        <dbReference type="Proteomes" id="UP000253345"/>
    </source>
</evidence>
<dbReference type="Proteomes" id="UP000253345">
    <property type="component" value="Unassembled WGS sequence"/>
</dbReference>
<dbReference type="AlphaFoldDB" id="A0A368Z2H4"/>
<feature type="transmembrane region" description="Helical" evidence="8">
    <location>
        <begin position="44"/>
        <end position="62"/>
    </location>
</feature>
<reference evidence="10 11" key="1">
    <citation type="submission" date="2018-07" db="EMBL/GenBank/DDBJ databases">
        <title>Genomic Encyclopedia of Type Strains, Phase III (KMG-III): the genomes of soil and plant-associated and newly described type strains.</title>
        <authorList>
            <person name="Whitman W."/>
        </authorList>
    </citation>
    <scope>NUCLEOTIDE SEQUENCE [LARGE SCALE GENOMIC DNA]</scope>
    <source>
        <strain evidence="10 11">CECT 8525</strain>
    </source>
</reference>
<evidence type="ECO:0000256" key="1">
    <source>
        <dbReference type="ARBA" id="ARBA00004141"/>
    </source>
</evidence>
<evidence type="ECO:0000256" key="6">
    <source>
        <dbReference type="ARBA" id="ARBA00023136"/>
    </source>
</evidence>
<evidence type="ECO:0000256" key="7">
    <source>
        <dbReference type="ARBA" id="ARBA00023303"/>
    </source>
</evidence>
<name>A0A368Z2H4_9RHOB</name>
<evidence type="ECO:0000256" key="4">
    <source>
        <dbReference type="ARBA" id="ARBA00022989"/>
    </source>
</evidence>
<dbReference type="GO" id="GO:0015271">
    <property type="term" value="F:outward rectifier potassium channel activity"/>
    <property type="evidence" value="ECO:0007669"/>
    <property type="project" value="TreeGrafter"/>
</dbReference>
<dbReference type="RefSeq" id="WP_114348361.1">
    <property type="nucleotide sequence ID" value="NZ_QPJL01000004.1"/>
</dbReference>
<dbReference type="Pfam" id="PF07885">
    <property type="entry name" value="Ion_trans_2"/>
    <property type="match status" value="1"/>
</dbReference>
<dbReference type="InterPro" id="IPR013099">
    <property type="entry name" value="K_chnl_dom"/>
</dbReference>
<evidence type="ECO:0000256" key="5">
    <source>
        <dbReference type="ARBA" id="ARBA00023065"/>
    </source>
</evidence>
<dbReference type="GO" id="GO:0005886">
    <property type="term" value="C:plasma membrane"/>
    <property type="evidence" value="ECO:0007669"/>
    <property type="project" value="TreeGrafter"/>
</dbReference>
<dbReference type="GO" id="GO:0030322">
    <property type="term" value="P:stabilization of membrane potential"/>
    <property type="evidence" value="ECO:0007669"/>
    <property type="project" value="TreeGrafter"/>
</dbReference>
<accession>A0A368Z2H4</accession>
<comment type="caution">
    <text evidence="10">The sequence shown here is derived from an EMBL/GenBank/DDBJ whole genome shotgun (WGS) entry which is preliminary data.</text>
</comment>
<dbReference type="InterPro" id="IPR003280">
    <property type="entry name" value="2pore_dom_K_chnl"/>
</dbReference>
<keyword evidence="5" id="KW-0406">Ion transport</keyword>
<feature type="transmembrane region" description="Helical" evidence="8">
    <location>
        <begin position="20"/>
        <end position="38"/>
    </location>
</feature>
<keyword evidence="11" id="KW-1185">Reference proteome</keyword>
<keyword evidence="4 8" id="KW-1133">Transmembrane helix</keyword>
<dbReference type="OrthoDB" id="9799090at2"/>
<feature type="domain" description="Potassium channel" evidence="9">
    <location>
        <begin position="28"/>
        <end position="98"/>
    </location>
</feature>
<dbReference type="PANTHER" id="PTHR11003:SF291">
    <property type="entry name" value="IP11374P"/>
    <property type="match status" value="1"/>
</dbReference>
<dbReference type="SUPFAM" id="SSF81324">
    <property type="entry name" value="Voltage-gated potassium channels"/>
    <property type="match status" value="1"/>
</dbReference>
<evidence type="ECO:0000313" key="10">
    <source>
        <dbReference type="EMBL" id="RCW86652.1"/>
    </source>
</evidence>
<comment type="subcellular location">
    <subcellularLocation>
        <location evidence="1">Membrane</location>
        <topology evidence="1">Multi-pass membrane protein</topology>
    </subcellularLocation>
</comment>
<protein>
    <submittedName>
        <fullName evidence="10">Ion channel</fullName>
    </submittedName>
</protein>
<gene>
    <name evidence="10" type="ORF">DFP89_10437</name>
</gene>
<dbReference type="EMBL" id="QPJL01000004">
    <property type="protein sequence ID" value="RCW86652.1"/>
    <property type="molecule type" value="Genomic_DNA"/>
</dbReference>
<keyword evidence="2" id="KW-0813">Transport</keyword>
<keyword evidence="6 8" id="KW-0472">Membrane</keyword>
<evidence type="ECO:0000256" key="3">
    <source>
        <dbReference type="ARBA" id="ARBA00022692"/>
    </source>
</evidence>
<keyword evidence="3 8" id="KW-0812">Transmembrane</keyword>
<dbReference type="PANTHER" id="PTHR11003">
    <property type="entry name" value="POTASSIUM CHANNEL, SUBFAMILY K"/>
    <property type="match status" value="1"/>
</dbReference>